<feature type="region of interest" description="Disordered" evidence="1">
    <location>
        <begin position="347"/>
        <end position="412"/>
    </location>
</feature>
<dbReference type="Proteomes" id="UP001235874">
    <property type="component" value="Chromosome"/>
</dbReference>
<organism evidence="4 5">
    <name type="scientific">Micromonospora profundi</name>
    <dbReference type="NCBI Taxonomy" id="1420889"/>
    <lineage>
        <taxon>Bacteria</taxon>
        <taxon>Bacillati</taxon>
        <taxon>Actinomycetota</taxon>
        <taxon>Actinomycetes</taxon>
        <taxon>Micromonosporales</taxon>
        <taxon>Micromonosporaceae</taxon>
        <taxon>Micromonospora</taxon>
    </lineage>
</organism>
<keyword evidence="2" id="KW-0472">Membrane</keyword>
<dbReference type="CDD" id="cd00161">
    <property type="entry name" value="beta-trefoil_Ricin-like"/>
    <property type="match status" value="1"/>
</dbReference>
<name>A0AAJ6L0K8_9ACTN</name>
<dbReference type="Pfam" id="PF00652">
    <property type="entry name" value="Ricin_B_lectin"/>
    <property type="match status" value="1"/>
</dbReference>
<dbReference type="KEGG" id="mprn:Q3V37_18815"/>
<feature type="transmembrane region" description="Helical" evidence="2">
    <location>
        <begin position="20"/>
        <end position="42"/>
    </location>
</feature>
<dbReference type="InterPro" id="IPR000772">
    <property type="entry name" value="Ricin_B_lectin"/>
</dbReference>
<dbReference type="Gene3D" id="1.10.530.10">
    <property type="match status" value="2"/>
</dbReference>
<gene>
    <name evidence="4" type="ORF">Q3V37_18815</name>
</gene>
<accession>A0AAJ6L0K8</accession>
<protein>
    <submittedName>
        <fullName evidence="4">Ricin-type beta-trefoil lectin domain protein</fullName>
    </submittedName>
</protein>
<proteinExistence type="predicted"/>
<keyword evidence="2" id="KW-1133">Transmembrane helix</keyword>
<reference evidence="4 5" key="1">
    <citation type="submission" date="2023-07" db="EMBL/GenBank/DDBJ databases">
        <title>Micromonospora profundi TRM 95458 converts glycerol to a new osmotic compound.</title>
        <authorList>
            <person name="Lu D."/>
        </authorList>
    </citation>
    <scope>NUCLEOTIDE SEQUENCE [LARGE SCALE GENOMIC DNA]</scope>
    <source>
        <strain evidence="4 5">TRM95458</strain>
    </source>
</reference>
<feature type="domain" description="Ricin B lectin" evidence="3">
    <location>
        <begin position="408"/>
        <end position="533"/>
    </location>
</feature>
<dbReference type="PROSITE" id="PS50231">
    <property type="entry name" value="RICIN_B_LECTIN"/>
    <property type="match status" value="1"/>
</dbReference>
<feature type="compositionally biased region" description="Low complexity" evidence="1">
    <location>
        <begin position="367"/>
        <end position="381"/>
    </location>
</feature>
<feature type="compositionally biased region" description="Pro residues" evidence="1">
    <location>
        <begin position="382"/>
        <end position="391"/>
    </location>
</feature>
<dbReference type="EMBL" id="CP130472">
    <property type="protein sequence ID" value="WLS43455.1"/>
    <property type="molecule type" value="Genomic_DNA"/>
</dbReference>
<dbReference type="SMART" id="SM00458">
    <property type="entry name" value="RICIN"/>
    <property type="match status" value="1"/>
</dbReference>
<evidence type="ECO:0000313" key="5">
    <source>
        <dbReference type="Proteomes" id="UP001235874"/>
    </source>
</evidence>
<evidence type="ECO:0000256" key="2">
    <source>
        <dbReference type="SAM" id="Phobius"/>
    </source>
</evidence>
<dbReference type="RefSeq" id="WP_306270933.1">
    <property type="nucleotide sequence ID" value="NZ_CP130472.1"/>
</dbReference>
<keyword evidence="5" id="KW-1185">Reference proteome</keyword>
<evidence type="ECO:0000313" key="4">
    <source>
        <dbReference type="EMBL" id="WLS43455.1"/>
    </source>
</evidence>
<dbReference type="AlphaFoldDB" id="A0AAJ6L0K8"/>
<evidence type="ECO:0000256" key="1">
    <source>
        <dbReference type="SAM" id="MobiDB-lite"/>
    </source>
</evidence>
<evidence type="ECO:0000259" key="3">
    <source>
        <dbReference type="SMART" id="SM00458"/>
    </source>
</evidence>
<sequence length="533" mass="56270">MESDQPSPLRRLGPISRRAAAGVVAGLAVLSAVVATVSWGVASAQDDDFVGRAVTDEQLTTIRSAARSCPALTPARLAGQLMAESGLDGRARKTASGGRGIAGLDDAAWEAWVPWPGARRSDSAANILALAHKMCDLSGQVRVTKIDGDPWRLSLAAFNAGIDEVRKAKGVPSSAVDYVDHASGYAAFYADLVPFGGAGEPQPNNKPQQPRAVPEGYVPLVVRAGAACPEVPPAAVAGQVMALSGFDPNMLGDEGQRGIAQFLPEVWQEHGPARGSVWDPQVAVPAVGTVMCALRNELSGIEGDPYLLALAAFRNGPTTVRQTGGEFDGPTQVFLRTVRENTEFYALDSRLKPTAPTKPVVPPKPSGSPSLSPSPTATAANPRPPVPPAQPERPDEPTKAPAPPVRPAGAKQIVGKETGLCLSGGEGDGVRATVRKCQEVRNQWWSFSSDGTIRANGLCLDVAWGEKRDGAPVQSAHCTAMPAQKWEWIESNGRRSLFNRATDKCLDVDGHAPGAPMMIWICVFNPKQTFSQR</sequence>
<dbReference type="InterPro" id="IPR023346">
    <property type="entry name" value="Lysozyme-like_dom_sf"/>
</dbReference>
<dbReference type="Gene3D" id="2.80.10.50">
    <property type="match status" value="2"/>
</dbReference>
<dbReference type="InterPro" id="IPR035992">
    <property type="entry name" value="Ricin_B-like_lectins"/>
</dbReference>
<keyword evidence="2" id="KW-0812">Transmembrane</keyword>
<dbReference type="SUPFAM" id="SSF53955">
    <property type="entry name" value="Lysozyme-like"/>
    <property type="match status" value="2"/>
</dbReference>
<dbReference type="SUPFAM" id="SSF50370">
    <property type="entry name" value="Ricin B-like lectins"/>
    <property type="match status" value="1"/>
</dbReference>